<dbReference type="SUPFAM" id="SSF55481">
    <property type="entry name" value="N-terminal domain of eukaryotic peptide chain release factor subunit 1, ERF1"/>
    <property type="match status" value="1"/>
</dbReference>
<dbReference type="InterPro" id="IPR029064">
    <property type="entry name" value="Ribosomal_eL30-like_sf"/>
</dbReference>
<dbReference type="Proteomes" id="UP001516464">
    <property type="component" value="Unassembled WGS sequence"/>
</dbReference>
<dbReference type="NCBIfam" id="TIGR03676">
    <property type="entry name" value="aRF1_eRF1"/>
    <property type="match status" value="1"/>
</dbReference>
<dbReference type="Pfam" id="PF03465">
    <property type="entry name" value="eRF1_3"/>
    <property type="match status" value="1"/>
</dbReference>
<dbReference type="InterPro" id="IPR042226">
    <property type="entry name" value="eFR1_2_sf"/>
</dbReference>
<proteinExistence type="inferred from homology"/>
<evidence type="ECO:0000256" key="2">
    <source>
        <dbReference type="ARBA" id="ARBA00005326"/>
    </source>
</evidence>
<dbReference type="InterPro" id="IPR005140">
    <property type="entry name" value="eRF1_Pelota-like_N"/>
</dbReference>
<keyword evidence="4" id="KW-0648">Protein biosynthesis</keyword>
<dbReference type="InterPro" id="IPR005141">
    <property type="entry name" value="eRF1_2"/>
</dbReference>
<name>A0ABQ7I2Q2_9MICR</name>
<sequence>MADEIERWRLKKLLRGLRDSKGNGTSMISIIIPPGDQISRVSKMLTDEYGTASNIKSRVNRLSVLSAITSAQQKLKQYTRTPPNGLGLYVGTVLTEDRGERKVSVGIEPLRPINTSLYLCDSRFHVEELLKQFDDENKYAFVIMDGHSTLFALLQGNVKQILQNLSVDLPKKHGRGGQSSVRFARLRIEKRNNYVRKVAEICNELFLTNEKVNVEGLVLGGHTDFKNELRKSDILDGRIKDKILKVVDLNYGGENGLNQAIGLCEEVLKDVKYTKEKKVLEAFFSEIALDTGKFCFGMKETMECLEMGCVETLLVDENLKDMMEDGLTFVDWIAENYGQYGCKLEFVSDRSGEGTQFVEGFGGIGGILRYKIERESYEEYSEIEDDDEIF</sequence>
<gene>
    <name evidence="6" type="primary">ERF1</name>
    <name evidence="6" type="ORF">TCON_0095</name>
</gene>
<dbReference type="SMART" id="SM01194">
    <property type="entry name" value="eRF1_1"/>
    <property type="match status" value="1"/>
</dbReference>
<dbReference type="InterPro" id="IPR024049">
    <property type="entry name" value="eRF1_1_sf"/>
</dbReference>
<keyword evidence="3" id="KW-0963">Cytoplasm</keyword>
<accession>A0ABQ7I2Q2</accession>
<organism evidence="6 7">
    <name type="scientific">Astathelohania contejeani</name>
    <dbReference type="NCBI Taxonomy" id="164912"/>
    <lineage>
        <taxon>Eukaryota</taxon>
        <taxon>Fungi</taxon>
        <taxon>Fungi incertae sedis</taxon>
        <taxon>Microsporidia</taxon>
        <taxon>Astathelohaniidae</taxon>
        <taxon>Astathelohania</taxon>
    </lineage>
</organism>
<comment type="caution">
    <text evidence="6">The sequence shown here is derived from an EMBL/GenBank/DDBJ whole genome shotgun (WGS) entry which is preliminary data.</text>
</comment>
<evidence type="ECO:0000259" key="5">
    <source>
        <dbReference type="SMART" id="SM01194"/>
    </source>
</evidence>
<dbReference type="Pfam" id="PF03464">
    <property type="entry name" value="eRF1_2"/>
    <property type="match status" value="1"/>
</dbReference>
<dbReference type="Gene3D" id="3.30.420.60">
    <property type="entry name" value="eRF1 domain 2"/>
    <property type="match status" value="1"/>
</dbReference>
<feature type="domain" description="eRF1/Pelota-like N-terminal" evidence="5">
    <location>
        <begin position="1"/>
        <end position="134"/>
    </location>
</feature>
<protein>
    <submittedName>
        <fullName evidence="6">Eukaryotic peptide chain release factor subunit 1</fullName>
    </submittedName>
</protein>
<dbReference type="PANTHER" id="PTHR10113">
    <property type="entry name" value="PEPTIDE CHAIN RELEASE FACTOR SUBUNIT 1"/>
    <property type="match status" value="1"/>
</dbReference>
<comment type="similarity">
    <text evidence="2">Belongs to the eukaryotic release factor 1 family.</text>
</comment>
<reference evidence="6 7" key="1">
    <citation type="submission" date="2019-01" db="EMBL/GenBank/DDBJ databases">
        <title>Genomes sequencing and comparative genomics of infectious freshwater microsporidia, Cucumispora dikerogammari and Thelohania contejeani.</title>
        <authorList>
            <person name="Cormier A."/>
            <person name="Giraud I."/>
            <person name="Wattier R."/>
            <person name="Teixeira M."/>
            <person name="Grandjean F."/>
            <person name="Rigaud T."/>
            <person name="Cordaux R."/>
        </authorList>
    </citation>
    <scope>NUCLEOTIDE SEQUENCE [LARGE SCALE GENOMIC DNA]</scope>
    <source>
        <strain evidence="6">T1</strain>
        <tissue evidence="6">Spores</tissue>
    </source>
</reference>
<evidence type="ECO:0000313" key="6">
    <source>
        <dbReference type="EMBL" id="KAF7684702.1"/>
    </source>
</evidence>
<dbReference type="InterPro" id="IPR005142">
    <property type="entry name" value="eRF1_3"/>
</dbReference>
<keyword evidence="7" id="KW-1185">Reference proteome</keyword>
<dbReference type="Gene3D" id="3.30.960.10">
    <property type="entry name" value="eRF1 domain 1"/>
    <property type="match status" value="1"/>
</dbReference>
<dbReference type="SUPFAM" id="SSF55315">
    <property type="entry name" value="L30e-like"/>
    <property type="match status" value="1"/>
</dbReference>
<evidence type="ECO:0000256" key="4">
    <source>
        <dbReference type="ARBA" id="ARBA00022917"/>
    </source>
</evidence>
<dbReference type="SUPFAM" id="SSF53137">
    <property type="entry name" value="Translational machinery components"/>
    <property type="match status" value="1"/>
</dbReference>
<evidence type="ECO:0000313" key="7">
    <source>
        <dbReference type="Proteomes" id="UP001516464"/>
    </source>
</evidence>
<comment type="subcellular location">
    <subcellularLocation>
        <location evidence="1">Cytoplasm</location>
    </subcellularLocation>
</comment>
<dbReference type="EMBL" id="SBIQ01000003">
    <property type="protein sequence ID" value="KAF7684702.1"/>
    <property type="molecule type" value="Genomic_DNA"/>
</dbReference>
<dbReference type="Gene3D" id="3.30.1330.30">
    <property type="match status" value="2"/>
</dbReference>
<dbReference type="Pfam" id="PF03463">
    <property type="entry name" value="eRF1_1"/>
    <property type="match status" value="1"/>
</dbReference>
<evidence type="ECO:0000256" key="1">
    <source>
        <dbReference type="ARBA" id="ARBA00004496"/>
    </source>
</evidence>
<dbReference type="InterPro" id="IPR004403">
    <property type="entry name" value="Peptide_chain-rel_eRF1/aRF1"/>
</dbReference>
<evidence type="ECO:0000256" key="3">
    <source>
        <dbReference type="ARBA" id="ARBA00022490"/>
    </source>
</evidence>